<dbReference type="GO" id="GO:0005829">
    <property type="term" value="C:cytosol"/>
    <property type="evidence" value="ECO:0007669"/>
    <property type="project" value="TreeGrafter"/>
</dbReference>
<proteinExistence type="predicted"/>
<dbReference type="PANTHER" id="PTHR22617">
    <property type="entry name" value="CHEMOTAXIS SENSOR HISTIDINE KINASE-RELATED"/>
    <property type="match status" value="1"/>
</dbReference>
<dbReference type="InterPro" id="IPR036061">
    <property type="entry name" value="CheW-like_dom_sf"/>
</dbReference>
<dbReference type="SMART" id="SM00260">
    <property type="entry name" value="CheW"/>
    <property type="match status" value="1"/>
</dbReference>
<protein>
    <submittedName>
        <fullName evidence="2">Purine-binding chemotaxis protein CheW</fullName>
    </submittedName>
</protein>
<dbReference type="Pfam" id="PF01584">
    <property type="entry name" value="CheW"/>
    <property type="match status" value="1"/>
</dbReference>
<evidence type="ECO:0000313" key="2">
    <source>
        <dbReference type="EMBL" id="HHS01757.1"/>
    </source>
</evidence>
<evidence type="ECO:0000259" key="1">
    <source>
        <dbReference type="PROSITE" id="PS50851"/>
    </source>
</evidence>
<dbReference type="Gene3D" id="2.40.50.180">
    <property type="entry name" value="CheA-289, Domain 4"/>
    <property type="match status" value="1"/>
</dbReference>
<dbReference type="AlphaFoldDB" id="A0A7C5ZCT2"/>
<dbReference type="EMBL" id="DRUZ01000055">
    <property type="protein sequence ID" value="HHS01757.1"/>
    <property type="molecule type" value="Genomic_DNA"/>
</dbReference>
<feature type="domain" description="CheW-like" evidence="1">
    <location>
        <begin position="18"/>
        <end position="158"/>
    </location>
</feature>
<dbReference type="PROSITE" id="PS50851">
    <property type="entry name" value="CHEW"/>
    <property type="match status" value="1"/>
</dbReference>
<name>A0A7C5ZCT2_9FIRM</name>
<organism evidence="2">
    <name type="scientific">Caldicellulosiruptor owensensis</name>
    <dbReference type="NCBI Taxonomy" id="55205"/>
    <lineage>
        <taxon>Bacteria</taxon>
        <taxon>Bacillati</taxon>
        <taxon>Bacillota</taxon>
        <taxon>Bacillota incertae sedis</taxon>
        <taxon>Caldicellulosiruptorales</taxon>
        <taxon>Caldicellulosiruptoraceae</taxon>
        <taxon>Caldicellulosiruptor</taxon>
    </lineage>
</organism>
<accession>A0A7C5ZCT2</accession>
<dbReference type="InterPro" id="IPR039315">
    <property type="entry name" value="CheW"/>
</dbReference>
<dbReference type="InterPro" id="IPR002545">
    <property type="entry name" value="CheW-lke_dom"/>
</dbReference>
<reference evidence="2" key="1">
    <citation type="journal article" date="2020" name="mSystems">
        <title>Genome- and Community-Level Interaction Insights into Carbon Utilization and Element Cycling Functions of Hydrothermarchaeota in Hydrothermal Sediment.</title>
        <authorList>
            <person name="Zhou Z."/>
            <person name="Liu Y."/>
            <person name="Xu W."/>
            <person name="Pan J."/>
            <person name="Luo Z.H."/>
            <person name="Li M."/>
        </authorList>
    </citation>
    <scope>NUCLEOTIDE SEQUENCE [LARGE SCALE GENOMIC DNA]</scope>
    <source>
        <strain evidence="2">SpSt-102</strain>
    </source>
</reference>
<dbReference type="GO" id="GO:0006935">
    <property type="term" value="P:chemotaxis"/>
    <property type="evidence" value="ECO:0007669"/>
    <property type="project" value="InterPro"/>
</dbReference>
<sequence length="161" mass="18894">MQEKMVENFSQEFEDTMKDMYLIFKIDEQNYGIEIKYVIEIIGLMPITYVPNQEEYVKGIINLRGKIIPVIDARMRLLKPQKEYNERTCVIVTSINQFLVGIIVDHVSEVVVIEKEKISPLPQTYEKIEERFFKGVANLNDKLILLVDCETFVRPDRLTAF</sequence>
<comment type="caution">
    <text evidence="2">The sequence shown here is derived from an EMBL/GenBank/DDBJ whole genome shotgun (WGS) entry which is preliminary data.</text>
</comment>
<dbReference type="GO" id="GO:0007165">
    <property type="term" value="P:signal transduction"/>
    <property type="evidence" value="ECO:0007669"/>
    <property type="project" value="InterPro"/>
</dbReference>
<dbReference type="PANTHER" id="PTHR22617:SF23">
    <property type="entry name" value="CHEMOTAXIS PROTEIN CHEW"/>
    <property type="match status" value="1"/>
</dbReference>
<dbReference type="Gene3D" id="2.30.30.40">
    <property type="entry name" value="SH3 Domains"/>
    <property type="match status" value="1"/>
</dbReference>
<dbReference type="SUPFAM" id="SSF50341">
    <property type="entry name" value="CheW-like"/>
    <property type="match status" value="1"/>
</dbReference>
<gene>
    <name evidence="2" type="ORF">ENL71_04395</name>
</gene>